<dbReference type="InterPro" id="IPR036028">
    <property type="entry name" value="SH3-like_dom_sf"/>
</dbReference>
<dbReference type="PROSITE" id="PS50009">
    <property type="entry name" value="RASGEF_CAT"/>
    <property type="match status" value="1"/>
</dbReference>
<organism evidence="9 10">
    <name type="scientific">Ogataea philodendri</name>
    <dbReference type="NCBI Taxonomy" id="1378263"/>
    <lineage>
        <taxon>Eukaryota</taxon>
        <taxon>Fungi</taxon>
        <taxon>Dikarya</taxon>
        <taxon>Ascomycota</taxon>
        <taxon>Saccharomycotina</taxon>
        <taxon>Pichiomycetes</taxon>
        <taxon>Pichiales</taxon>
        <taxon>Pichiaceae</taxon>
        <taxon>Ogataea</taxon>
    </lineage>
</organism>
<evidence type="ECO:0000259" key="6">
    <source>
        <dbReference type="PROSITE" id="PS50002"/>
    </source>
</evidence>
<dbReference type="SMART" id="SM00326">
    <property type="entry name" value="SH3"/>
    <property type="match status" value="1"/>
</dbReference>
<dbReference type="Gene3D" id="2.30.30.40">
    <property type="entry name" value="SH3 Domains"/>
    <property type="match status" value="1"/>
</dbReference>
<dbReference type="PANTHER" id="PTHR23113:SF354">
    <property type="entry name" value="BUD SITE SELECTION PROTEIN 5"/>
    <property type="match status" value="1"/>
</dbReference>
<dbReference type="GO" id="GO:0007265">
    <property type="term" value="P:Ras protein signal transduction"/>
    <property type="evidence" value="ECO:0007669"/>
    <property type="project" value="TreeGrafter"/>
</dbReference>
<dbReference type="GeneID" id="70238539"/>
<dbReference type="InterPro" id="IPR000651">
    <property type="entry name" value="Ras-like_Gua-exchang_fac_N"/>
</dbReference>
<dbReference type="EMBL" id="JAEUBE010000487">
    <property type="protein sequence ID" value="KAH3661168.1"/>
    <property type="molecule type" value="Genomic_DNA"/>
</dbReference>
<dbReference type="InterPro" id="IPR023578">
    <property type="entry name" value="Ras_GEF_dom_sf"/>
</dbReference>
<evidence type="ECO:0000256" key="4">
    <source>
        <dbReference type="PROSITE-ProRule" id="PRU00192"/>
    </source>
</evidence>
<feature type="region of interest" description="Disordered" evidence="5">
    <location>
        <begin position="71"/>
        <end position="131"/>
    </location>
</feature>
<dbReference type="GO" id="GO:0005886">
    <property type="term" value="C:plasma membrane"/>
    <property type="evidence" value="ECO:0007669"/>
    <property type="project" value="TreeGrafter"/>
</dbReference>
<feature type="domain" description="Ras-GEF" evidence="7">
    <location>
        <begin position="1410"/>
        <end position="1655"/>
    </location>
</feature>
<dbReference type="InterPro" id="IPR001895">
    <property type="entry name" value="RASGEF_cat_dom"/>
</dbReference>
<feature type="compositionally biased region" description="Polar residues" evidence="5">
    <location>
        <begin position="496"/>
        <end position="506"/>
    </location>
</feature>
<name>A0A9P8NWI9_9ASCO</name>
<gene>
    <name evidence="9" type="ORF">OGAPHI_006575</name>
</gene>
<dbReference type="PROSITE" id="PS50212">
    <property type="entry name" value="RASGEF_NTER"/>
    <property type="match status" value="1"/>
</dbReference>
<evidence type="ECO:0000259" key="8">
    <source>
        <dbReference type="PROSITE" id="PS50212"/>
    </source>
</evidence>
<evidence type="ECO:0000256" key="3">
    <source>
        <dbReference type="PROSITE-ProRule" id="PRU00168"/>
    </source>
</evidence>
<feature type="compositionally biased region" description="Low complexity" evidence="5">
    <location>
        <begin position="452"/>
        <end position="465"/>
    </location>
</feature>
<dbReference type="GO" id="GO:0005085">
    <property type="term" value="F:guanyl-nucleotide exchange factor activity"/>
    <property type="evidence" value="ECO:0007669"/>
    <property type="project" value="UniProtKB-KW"/>
</dbReference>
<feature type="compositionally biased region" description="Low complexity" evidence="5">
    <location>
        <begin position="474"/>
        <end position="483"/>
    </location>
</feature>
<dbReference type="InterPro" id="IPR036964">
    <property type="entry name" value="RASGEF_cat_dom_sf"/>
</dbReference>
<evidence type="ECO:0000313" key="10">
    <source>
        <dbReference type="Proteomes" id="UP000769157"/>
    </source>
</evidence>
<comment type="caution">
    <text evidence="9">The sequence shown here is derived from an EMBL/GenBank/DDBJ whole genome shotgun (WGS) entry which is preliminary data.</text>
</comment>
<evidence type="ECO:0008006" key="11">
    <source>
        <dbReference type="Google" id="ProtNLM"/>
    </source>
</evidence>
<feature type="region of interest" description="Disordered" evidence="5">
    <location>
        <begin position="416"/>
        <end position="528"/>
    </location>
</feature>
<evidence type="ECO:0000259" key="7">
    <source>
        <dbReference type="PROSITE" id="PS50009"/>
    </source>
</evidence>
<sequence length="2377" mass="267674">MSVITPNDENVDDAFTFESRPVKRNPDTKATSPLKLGRLSTAVEPKIEPSTETPKDRQDFKYILNQLSPVPGTWVEGQDNEEPDLNEYVGSAASSPGSHKDLTMGSFRGEIDQQGPISSPIPDAPDSEENNNRLSAFGKISLLGSVLSESLGISRKPHGDDEPFDQTVNSVQSTDLIDNTMDVSNDTTLSEDGSSVSESYFIDPDKEEYVPPGSDSERTPVVSNFAFVEGDKTPVEDESKRFTNPLSSSDMRMSTFNRAGPLLVETPILEEEENDEAANEAETSDLLVERHSGIPLRHSKYQSVTSSIYTEGQDQRFSKPFLLSPKSSSREVAKSSGLMSPLVPEAFDQPAVQTAPQPETVEDPVPSPKVASEPESRYGSFAAAPAVVAAAPAMAARGSVSSSIYEPIGASRAPAPARTLENLNEPDEYVLTEPKEPTEPRDPEEPKEQAELPLNRLSLSDNLLNEQLERSKSVRSTRSSKSTANDHSFERKSLDPMTTLTAVSSETESDMLSEMPQLSSTPKKTRVSVRQQSLYSGNYPKKTLTSINSEVTASESARQIHQLSTESESILENDDEDASALFVTALYPFDANTLESKNDASICLSFNENDIAFTYSLDDSGWGEVTLLSTLKRGWVPMNYFRATLTDELEDEQQLNKFAKLAASRMPLRKLFRNAGMFLLNPQNKMLYINNEFKGYTYDIKYINGITQGIRTLLNETDCISRTSEVVQRKPVVRKLRKKLLRDWSDLIFKAKDFLNTMDLKKIEYLQLLTFQVVQKSITFLDVWGLESDDLMNRDKQLISSSQLVPVTYLPMPPHAVPRVNELYNHLMGYLAMISGRLDLVENNIKGGQLLENIVNQINLQVKELQFISLLIKTSIPQGYKLPAVARTNMSTADQLKLLETNNKDLSMTLEKFNYSVRVLVEAANKRTVNSPALSRTATSNSRGAWPVRDAYFYSREGGAVINTGCKLVYLVSTSQKVLKTFLVATKDFELPNTRQYPDFMQMNVSPKNFIKICSKGLVSDKEITKQLKQHKTLKSDRRASKRFSMFRAGDAANMEMSTDGLDYLAEVAPGNDTPFIQNDGTFDQLLDGPSSTFNHEDEILRGSENEILGASFKSLVCLLTDENHPPEYFFISTFFLTFRIFSHGSVLLEELVERFDVNNTLLENDKKKASGALHMHSSLESKIKHRRQLVCKTFLLWLESYWKPKTDYNLLPPLINFFNEAVKEYLPLEALKLIETASKLVGMPPVETIKDRLNYYNNIDNDSQLVPRKISPKLQHKHISRHLSTFSFSDPTGIMNDIDTYNSLLDDIDTYDLERMDTVGNRQSINLGLAIDLKNTGSNVLLLDDRQLDSIKKVILSYRNMLRDHWQRNKMVLDRFVPLDTQTLLDSWWRTAQESWKILNQDLALLNFNGLEIAKQLTMIESKMFCSIKVEELLNQNFTSKKLHLNLSPNIQRSVLFTNLLSDYVIESILQPKLTMRQRTHAVKCWLKIGISCLYLRNFNSLASIMTSLQSFLISRISKIWEGLSDKYKELFHYLSTIIHPDKNYQVYRTKLKDFLVSNLEEDLDIPIVPYVSLFLQDLTFIVDGNPNYRDNTKSFLNQKLINVDKYTKITKIILDLQTLQIPYKDVGELGKVYNKDPKIDLIRSATIRNLRSRLQDEDQSFDDMFDIGGVPCLQELILLEIWKVKQINMKEDDRIQLFLVTNVVDSRTGFEELDLVLTHGVLTVDLELLARLLGHLDLENSAVVTLLGHHVWKTNGGEHVGGADSVVIGLVGKGQRQHTLLLEVGFVDSGKRLDQNDLASKESWRKSSMFSGRTFSVIMLCNHTPFSVLVLPFHHELWNTVWLAVEVVSNVHLASLLVLGTDQRVVRDVFQMSLVFQPHTGSRNVVRIERLQKLQSVGLWRNVHGDFWLRLWLQWWIELLSSGNETFRRKLFAVRRLEFEHLAVFERDGIFQGIEAHVSRVDHGCDNIWRGEEVHGISVTVVSCSKVSVERGENHVGVLWSRFASVPLSDTWTAGVGQHNGAALLEGVDQTVSLDGGTDLLRARSHKEGDLWLQSNLGGLLDDRGSTRHVLVRRVGTRTNQTGSNVLWPLVLLGGLLQLGDWSRQIRSERSVHAWLQGVEVDLDDLVVLTARVSSHVLVVLVDVFGQLRKRTSVSGSQVSVVGLLHRESRRGGTNLGSHVTDGGHTGTTQSLDTFTKILHNVSCSSSDGQDTSQMSDYVLRRSPAVHFSGQFDSQNLWSLQFPWSSRQCVNSVCSTNSNSNGTQTTGIWSVRVCTEHHQTRNREVLKHDLVDDTGTRSPELDTIFFSTALQEVKHFLIGCNGRLEIDIGSFFTDNQVITVDGSRNSSGSHSTRHELQKSHLSRSILHSDSIRVQL</sequence>
<feature type="compositionally biased region" description="Basic and acidic residues" evidence="5">
    <location>
        <begin position="45"/>
        <end position="59"/>
    </location>
</feature>
<dbReference type="OrthoDB" id="546434at2759"/>
<dbReference type="InterPro" id="IPR001452">
    <property type="entry name" value="SH3_domain"/>
</dbReference>
<feature type="domain" description="SH3" evidence="6">
    <location>
        <begin position="578"/>
        <end position="646"/>
    </location>
</feature>
<protein>
    <recommendedName>
        <fullName evidence="11">Bud site selection protein 5</fullName>
    </recommendedName>
</protein>
<reference evidence="9" key="2">
    <citation type="submission" date="2021-01" db="EMBL/GenBank/DDBJ databases">
        <authorList>
            <person name="Schikora-Tamarit M.A."/>
        </authorList>
    </citation>
    <scope>NUCLEOTIDE SEQUENCE</scope>
    <source>
        <strain evidence="9">CBS6075</strain>
    </source>
</reference>
<evidence type="ECO:0000256" key="2">
    <source>
        <dbReference type="ARBA" id="ARBA00022658"/>
    </source>
</evidence>
<dbReference type="Gene3D" id="1.20.870.10">
    <property type="entry name" value="Son of sevenless (SoS) protein Chain: S domain 1"/>
    <property type="match status" value="1"/>
</dbReference>
<feature type="compositionally biased region" description="Polar residues" evidence="5">
    <location>
        <begin position="516"/>
        <end position="528"/>
    </location>
</feature>
<dbReference type="InterPro" id="IPR008937">
    <property type="entry name" value="Ras-like_GEF"/>
</dbReference>
<feature type="region of interest" description="Disordered" evidence="5">
    <location>
        <begin position="352"/>
        <end position="376"/>
    </location>
</feature>
<reference evidence="9" key="1">
    <citation type="journal article" date="2021" name="Open Biol.">
        <title>Shared evolutionary footprints suggest mitochondrial oxidative damage underlies multiple complex I losses in fungi.</title>
        <authorList>
            <person name="Schikora-Tamarit M.A."/>
            <person name="Marcet-Houben M."/>
            <person name="Nosek J."/>
            <person name="Gabaldon T."/>
        </authorList>
    </citation>
    <scope>NUCLEOTIDE SEQUENCE</scope>
    <source>
        <strain evidence="9">CBS6075</strain>
    </source>
</reference>
<dbReference type="Pfam" id="PF00618">
    <property type="entry name" value="RasGEF_N"/>
    <property type="match status" value="1"/>
</dbReference>
<keyword evidence="2 3" id="KW-0344">Guanine-nucleotide releasing factor</keyword>
<dbReference type="SMART" id="SM00147">
    <property type="entry name" value="RasGEF"/>
    <property type="match status" value="1"/>
</dbReference>
<dbReference type="SUPFAM" id="SSF48366">
    <property type="entry name" value="Ras GEF"/>
    <property type="match status" value="1"/>
</dbReference>
<accession>A0A9P8NWI9</accession>
<evidence type="ECO:0000256" key="1">
    <source>
        <dbReference type="ARBA" id="ARBA00022443"/>
    </source>
</evidence>
<evidence type="ECO:0000313" key="9">
    <source>
        <dbReference type="EMBL" id="KAH3661168.1"/>
    </source>
</evidence>
<feature type="region of interest" description="Disordered" evidence="5">
    <location>
        <begin position="1"/>
        <end position="59"/>
    </location>
</feature>
<dbReference type="PANTHER" id="PTHR23113">
    <property type="entry name" value="GUANINE NUCLEOTIDE EXCHANGE FACTOR"/>
    <property type="match status" value="1"/>
</dbReference>
<dbReference type="Pfam" id="PF00617">
    <property type="entry name" value="RasGEF"/>
    <property type="match status" value="1"/>
</dbReference>
<dbReference type="PROSITE" id="PS50002">
    <property type="entry name" value="SH3"/>
    <property type="match status" value="1"/>
</dbReference>
<keyword evidence="10" id="KW-1185">Reference proteome</keyword>
<keyword evidence="1 4" id="KW-0728">SH3 domain</keyword>
<evidence type="ECO:0000256" key="5">
    <source>
        <dbReference type="SAM" id="MobiDB-lite"/>
    </source>
</evidence>
<dbReference type="Gene3D" id="1.10.840.10">
    <property type="entry name" value="Ras guanine-nucleotide exchange factors catalytic domain"/>
    <property type="match status" value="1"/>
</dbReference>
<proteinExistence type="predicted"/>
<dbReference type="Proteomes" id="UP000769157">
    <property type="component" value="Unassembled WGS sequence"/>
</dbReference>
<dbReference type="SMART" id="SM00229">
    <property type="entry name" value="RasGEFN"/>
    <property type="match status" value="1"/>
</dbReference>
<dbReference type="CDD" id="cd06224">
    <property type="entry name" value="REM"/>
    <property type="match status" value="1"/>
</dbReference>
<dbReference type="CDD" id="cd00155">
    <property type="entry name" value="RasGEF"/>
    <property type="match status" value="1"/>
</dbReference>
<feature type="domain" description="N-terminal Ras-GEF" evidence="8">
    <location>
        <begin position="1104"/>
        <end position="1249"/>
    </location>
</feature>
<dbReference type="RefSeq" id="XP_046058292.1">
    <property type="nucleotide sequence ID" value="XM_046207875.1"/>
</dbReference>
<dbReference type="SUPFAM" id="SSF50044">
    <property type="entry name" value="SH3-domain"/>
    <property type="match status" value="1"/>
</dbReference>
<feature type="compositionally biased region" description="Basic and acidic residues" evidence="5">
    <location>
        <begin position="433"/>
        <end position="450"/>
    </location>
</feature>